<sequence>MRVSNTVIIKGNKHGITVVLNGDDSFADLKNSVREKFRQSAAFFGKADMALAFEGRFLSEDQQIQLMEIIQEETEMNILCIVDLDKDRDALFEAAVKTQTELQEEMPGTTTAHNNNAGGTSEGLFYKGTLRSGQVLESETSVIVLGDVNPGGRIISAGNVIVLGSLRGNVFAGANGDEHAFVVALEMNPMQIKIADVIARSSDSAPKKKSKNKGVMPKISFVEDGNIYIEELTSDILEDIRI</sequence>
<dbReference type="PANTHER" id="PTHR34108">
    <property type="entry name" value="SEPTUM SITE-DETERMINING PROTEIN MINC"/>
    <property type="match status" value="1"/>
</dbReference>
<dbReference type="Pfam" id="PF22642">
    <property type="entry name" value="MinC_N_1"/>
    <property type="match status" value="1"/>
</dbReference>
<comment type="caution">
    <text evidence="9">The sequence shown here is derived from an EMBL/GenBank/DDBJ whole genome shotgun (WGS) entry which is preliminary data.</text>
</comment>
<feature type="domain" description="Septum formation inhibitor MinC C-terminal" evidence="7">
    <location>
        <begin position="126"/>
        <end position="229"/>
    </location>
</feature>
<dbReference type="PANTHER" id="PTHR34108:SF1">
    <property type="entry name" value="SEPTUM SITE-DETERMINING PROTEIN MINC"/>
    <property type="match status" value="1"/>
</dbReference>
<accession>A0ABR7G0R4</accession>
<dbReference type="Gene3D" id="2.160.20.70">
    <property type="match status" value="1"/>
</dbReference>
<comment type="subunit">
    <text evidence="5 6">Interacts with MinD and FtsZ.</text>
</comment>
<dbReference type="InterPro" id="IPR016098">
    <property type="entry name" value="CAP/MinC_C"/>
</dbReference>
<dbReference type="InterPro" id="IPR036145">
    <property type="entry name" value="MinC_C_sf"/>
</dbReference>
<dbReference type="InterPro" id="IPR013033">
    <property type="entry name" value="MinC"/>
</dbReference>
<keyword evidence="2 6" id="KW-0132">Cell division</keyword>
<proteinExistence type="inferred from homology"/>
<dbReference type="Proteomes" id="UP000628463">
    <property type="component" value="Unassembled WGS sequence"/>
</dbReference>
<keyword evidence="3 6" id="KW-0717">Septation</keyword>
<evidence type="ECO:0000256" key="4">
    <source>
        <dbReference type="ARBA" id="ARBA00023306"/>
    </source>
</evidence>
<evidence type="ECO:0000256" key="2">
    <source>
        <dbReference type="ARBA" id="ARBA00022618"/>
    </source>
</evidence>
<dbReference type="InterPro" id="IPR005526">
    <property type="entry name" value="Septum_form_inhib_MinC_C"/>
</dbReference>
<reference evidence="9 10" key="1">
    <citation type="submission" date="2020-08" db="EMBL/GenBank/DDBJ databases">
        <title>Genome public.</title>
        <authorList>
            <person name="Liu C."/>
            <person name="Sun Q."/>
        </authorList>
    </citation>
    <scope>NUCLEOTIDE SEQUENCE [LARGE SCALE GENOMIC DNA]</scope>
    <source>
        <strain evidence="9 10">NSJ-43</strain>
    </source>
</reference>
<keyword evidence="10" id="KW-1185">Reference proteome</keyword>
<comment type="function">
    <text evidence="6">Cell division inhibitor that blocks the formation of polar Z ring septums. Rapidly oscillates between the poles of the cell to destabilize FtsZ filaments that have formed before they mature into polar Z rings. Prevents FtsZ polymerization.</text>
</comment>
<evidence type="ECO:0000256" key="5">
    <source>
        <dbReference type="ARBA" id="ARBA00046874"/>
    </source>
</evidence>
<feature type="domain" description="Septum site-determining protein MinC N-terminal" evidence="8">
    <location>
        <begin position="7"/>
        <end position="81"/>
    </location>
</feature>
<organism evidence="9 10">
    <name type="scientific">Lachnospira hominis</name>
    <name type="common">ex Liu et al. 2021</name>
    <dbReference type="NCBI Taxonomy" id="2763051"/>
    <lineage>
        <taxon>Bacteria</taxon>
        <taxon>Bacillati</taxon>
        <taxon>Bacillota</taxon>
        <taxon>Clostridia</taxon>
        <taxon>Lachnospirales</taxon>
        <taxon>Lachnospiraceae</taxon>
        <taxon>Lachnospira</taxon>
    </lineage>
</organism>
<evidence type="ECO:0000256" key="3">
    <source>
        <dbReference type="ARBA" id="ARBA00023210"/>
    </source>
</evidence>
<evidence type="ECO:0000313" key="9">
    <source>
        <dbReference type="EMBL" id="MBC5681041.1"/>
    </source>
</evidence>
<evidence type="ECO:0000313" key="10">
    <source>
        <dbReference type="Proteomes" id="UP000628463"/>
    </source>
</evidence>
<evidence type="ECO:0000256" key="6">
    <source>
        <dbReference type="HAMAP-Rule" id="MF_00267"/>
    </source>
</evidence>
<evidence type="ECO:0000259" key="8">
    <source>
        <dbReference type="Pfam" id="PF22642"/>
    </source>
</evidence>
<gene>
    <name evidence="6 9" type="primary">minC</name>
    <name evidence="9" type="ORF">H8S01_08720</name>
</gene>
<dbReference type="Gene3D" id="3.30.160.540">
    <property type="match status" value="1"/>
</dbReference>
<protein>
    <recommendedName>
        <fullName evidence="6">Probable septum site-determining protein MinC</fullName>
    </recommendedName>
</protein>
<dbReference type="RefSeq" id="WP_186836922.1">
    <property type="nucleotide sequence ID" value="NZ_JACOPD010000005.1"/>
</dbReference>
<dbReference type="InterPro" id="IPR055219">
    <property type="entry name" value="MinC_N_1"/>
</dbReference>
<dbReference type="HAMAP" id="MF_00267">
    <property type="entry name" value="MinC"/>
    <property type="match status" value="1"/>
</dbReference>
<dbReference type="Pfam" id="PF03775">
    <property type="entry name" value="MinC_C"/>
    <property type="match status" value="1"/>
</dbReference>
<keyword evidence="4 6" id="KW-0131">Cell cycle</keyword>
<dbReference type="SUPFAM" id="SSF63848">
    <property type="entry name" value="Cell-division inhibitor MinC, C-terminal domain"/>
    <property type="match status" value="1"/>
</dbReference>
<evidence type="ECO:0000259" key="7">
    <source>
        <dbReference type="Pfam" id="PF03775"/>
    </source>
</evidence>
<dbReference type="NCBIfam" id="TIGR01222">
    <property type="entry name" value="minC"/>
    <property type="match status" value="1"/>
</dbReference>
<comment type="similarity">
    <text evidence="1 6">Belongs to the MinC family.</text>
</comment>
<evidence type="ECO:0000256" key="1">
    <source>
        <dbReference type="ARBA" id="ARBA00006291"/>
    </source>
</evidence>
<dbReference type="EMBL" id="JACOPD010000005">
    <property type="protein sequence ID" value="MBC5681041.1"/>
    <property type="molecule type" value="Genomic_DNA"/>
</dbReference>
<name>A0ABR7G0R4_9FIRM</name>